<dbReference type="PRINTS" id="PR00111">
    <property type="entry name" value="ABHYDROLASE"/>
</dbReference>
<dbReference type="RefSeq" id="WP_131912730.1">
    <property type="nucleotide sequence ID" value="NZ_OU594967.1"/>
</dbReference>
<dbReference type="InterPro" id="IPR000073">
    <property type="entry name" value="AB_hydrolase_1"/>
</dbReference>
<accession>A0A4V2PPR2</accession>
<dbReference type="OrthoDB" id="9808398at2"/>
<dbReference type="Pfam" id="PF00561">
    <property type="entry name" value="Abhydrolase_1"/>
    <property type="match status" value="1"/>
</dbReference>
<reference evidence="3 4" key="1">
    <citation type="submission" date="2019-03" db="EMBL/GenBank/DDBJ databases">
        <title>Genomic Encyclopedia of Type Strains, Phase IV (KMG-IV): sequencing the most valuable type-strain genomes for metagenomic binning, comparative biology and taxonomic classification.</title>
        <authorList>
            <person name="Goeker M."/>
        </authorList>
    </citation>
    <scope>NUCLEOTIDE SEQUENCE [LARGE SCALE GENOMIC DNA]</scope>
    <source>
        <strain evidence="3 4">DSM 18577</strain>
    </source>
</reference>
<dbReference type="Gene3D" id="3.40.50.1820">
    <property type="entry name" value="alpha/beta hydrolase"/>
    <property type="match status" value="1"/>
</dbReference>
<dbReference type="EMBL" id="SMGD01000013">
    <property type="protein sequence ID" value="TCK51811.1"/>
    <property type="molecule type" value="Genomic_DNA"/>
</dbReference>
<dbReference type="Proteomes" id="UP000295565">
    <property type="component" value="Unassembled WGS sequence"/>
</dbReference>
<dbReference type="SUPFAM" id="SSF53474">
    <property type="entry name" value="alpha/beta-Hydrolases"/>
    <property type="match status" value="1"/>
</dbReference>
<protein>
    <submittedName>
        <fullName evidence="3">Esterase</fullName>
    </submittedName>
</protein>
<sequence length="262" mass="29897">MQPLNVQQLSYQGSEKSPQSVLLVHGLFGSGDNFKALGKELSENFQVYLVDALNHGQSPRAKSMQYHQQADALIATLDAFNIESCYLLGHSMGGKLAMATALLYPQRVDKLIVADMAPIAYQHGHNAEFKGLQSVNLEQIQNRRDADEVLAKYISDSSIRQFLLKSLKKDHNQWHWLFDVDNLEQTYPQMIDWPFTGQSYQKPTLFIKGQNSDYIKESDQQTITTQFPNARFKVIMQAGHWLHAQKPSIFNRLVKDFFSSEN</sequence>
<evidence type="ECO:0000256" key="1">
    <source>
        <dbReference type="ARBA" id="ARBA00022801"/>
    </source>
</evidence>
<evidence type="ECO:0000313" key="3">
    <source>
        <dbReference type="EMBL" id="TCK51811.1"/>
    </source>
</evidence>
<keyword evidence="1" id="KW-0378">Hydrolase</keyword>
<evidence type="ECO:0000313" key="4">
    <source>
        <dbReference type="Proteomes" id="UP000295565"/>
    </source>
</evidence>
<comment type="caution">
    <text evidence="3">The sequence shown here is derived from an EMBL/GenBank/DDBJ whole genome shotgun (WGS) entry which is preliminary data.</text>
</comment>
<dbReference type="PANTHER" id="PTHR46118">
    <property type="entry name" value="PROTEIN ABHD11"/>
    <property type="match status" value="1"/>
</dbReference>
<dbReference type="AlphaFoldDB" id="A0A4V2PPR2"/>
<dbReference type="PANTHER" id="PTHR46118:SF4">
    <property type="entry name" value="PROTEIN ABHD11"/>
    <property type="match status" value="1"/>
</dbReference>
<proteinExistence type="predicted"/>
<dbReference type="InterPro" id="IPR029058">
    <property type="entry name" value="AB_hydrolase_fold"/>
</dbReference>
<feature type="domain" description="AB hydrolase-1" evidence="2">
    <location>
        <begin position="21"/>
        <end position="247"/>
    </location>
</feature>
<keyword evidence="4" id="KW-1185">Reference proteome</keyword>
<dbReference type="GO" id="GO:0016787">
    <property type="term" value="F:hydrolase activity"/>
    <property type="evidence" value="ECO:0007669"/>
    <property type="project" value="UniProtKB-KW"/>
</dbReference>
<organism evidence="3 4">
    <name type="scientific">Celerinatantimonas diazotrophica</name>
    <dbReference type="NCBI Taxonomy" id="412034"/>
    <lineage>
        <taxon>Bacteria</taxon>
        <taxon>Pseudomonadati</taxon>
        <taxon>Pseudomonadota</taxon>
        <taxon>Gammaproteobacteria</taxon>
        <taxon>Celerinatantimonadaceae</taxon>
        <taxon>Celerinatantimonas</taxon>
    </lineage>
</organism>
<gene>
    <name evidence="3" type="ORF">EV690_1892</name>
</gene>
<name>A0A4V2PPR2_9GAMM</name>
<evidence type="ECO:0000259" key="2">
    <source>
        <dbReference type="Pfam" id="PF00561"/>
    </source>
</evidence>